<protein>
    <submittedName>
        <fullName evidence="10">Uncharacterized protein</fullName>
    </submittedName>
</protein>
<dbReference type="GO" id="GO:0016471">
    <property type="term" value="C:vacuolar proton-transporting V-type ATPase complex"/>
    <property type="evidence" value="ECO:0007669"/>
    <property type="project" value="TreeGrafter"/>
</dbReference>
<dbReference type="PANTHER" id="PTHR11629:SF63">
    <property type="entry name" value="V-TYPE PROTON ATPASE SUBUNIT A"/>
    <property type="match status" value="1"/>
</dbReference>
<evidence type="ECO:0000256" key="9">
    <source>
        <dbReference type="SAM" id="Phobius"/>
    </source>
</evidence>
<dbReference type="OrthoDB" id="9803814at2"/>
<evidence type="ECO:0000256" key="4">
    <source>
        <dbReference type="ARBA" id="ARBA00022692"/>
    </source>
</evidence>
<dbReference type="EMBL" id="CP019728">
    <property type="protein sequence ID" value="AQS52928.1"/>
    <property type="molecule type" value="Genomic_DNA"/>
</dbReference>
<feature type="coiled-coil region" evidence="8">
    <location>
        <begin position="234"/>
        <end position="261"/>
    </location>
</feature>
<dbReference type="GO" id="GO:0007035">
    <property type="term" value="P:vacuolar acidification"/>
    <property type="evidence" value="ECO:0007669"/>
    <property type="project" value="TreeGrafter"/>
</dbReference>
<dbReference type="InterPro" id="IPR002490">
    <property type="entry name" value="V-ATPase_116kDa_su"/>
</dbReference>
<dbReference type="STRING" id="708126.BW727_100535"/>
<keyword evidence="4 9" id="KW-0812">Transmembrane</keyword>
<reference evidence="10 11" key="1">
    <citation type="journal article" date="2014" name="Int. J. Syst. Evol. Microbiol.">
        <title>Jeotgalibaca dankookensis gen. nov., sp. nov., a member of the family Carnobacteriaceae, isolated from seujeot (Korean traditional food).</title>
        <authorList>
            <person name="Lee D.G."/>
            <person name="Trujillo M.E."/>
            <person name="Kang H."/>
            <person name="Ahn T.Y."/>
        </authorList>
    </citation>
    <scope>NUCLEOTIDE SEQUENCE [LARGE SCALE GENOMIC DNA]</scope>
    <source>
        <strain evidence="10 11">EX-07</strain>
    </source>
</reference>
<feature type="transmembrane region" description="Helical" evidence="9">
    <location>
        <begin position="412"/>
        <end position="430"/>
    </location>
</feature>
<sequence>MAIAKMKKIKLISFQNQKDAILEGIQSLQSIELIDMSAEYAEVNAMSVSSRDYFESQSKEWEEKYNSYQDLLSFLRPYLPQPKMLTKLRTPKEMLTIQEMQTELSKVDKELILKTLNDARQRLKQNDQEVERLNEEESFLLKWQKLEHIPSDIVTNEYVGTLTGLVPQTVSDSFIREIKNHKDIFVEEVFQTKDEYGITVAFDRKFEQEVNKVLDENHFAVLHYPFEEIPGIELNRISEEKTQMIEDSKALKEQLGKMQKEEWVLKLMVEISYAELQRARSKQLLVDERHLFVLEGWMEDSKVGDIREALEERLEKENFALVTEEVQEEEMDKVPIVLENNKVVTPFENITDMYSLPKYNEMDPTPFLTPFYLLFFGMMLADLGYGMLLFAATAVALKFFHFDKGMRKNLSFFHLLSYPTMMWGLIYGSFFGFELPFVLLSTMDDVNTILVLSIVFGVLQILLGLGLRTYLLLRDKDPFGAVAEGIGWIVIFVGIIIVLIANMVFPNAFVATLGQGIAIAGVVAILVASTLGSESKGLGFGSGLYNLYGITGYVGDIVSYTRLMALGVSGSSIALAFNMIIGFLPPVARFTVGILLFIALHSINFGLSLLSAYVHGARLIFVEFFGKFYEGGGKALNPLKTSEEYIELKNNYNR</sequence>
<proteinExistence type="inferred from homology"/>
<dbReference type="GO" id="GO:0051117">
    <property type="term" value="F:ATPase binding"/>
    <property type="evidence" value="ECO:0007669"/>
    <property type="project" value="TreeGrafter"/>
</dbReference>
<keyword evidence="5 9" id="KW-1133">Transmembrane helix</keyword>
<comment type="similarity">
    <text evidence="2">Belongs to the V-ATPase 116 kDa subunit family.</text>
</comment>
<evidence type="ECO:0000256" key="3">
    <source>
        <dbReference type="ARBA" id="ARBA00022448"/>
    </source>
</evidence>
<feature type="transmembrane region" description="Helical" evidence="9">
    <location>
        <begin position="563"/>
        <end position="584"/>
    </location>
</feature>
<dbReference type="GO" id="GO:0033179">
    <property type="term" value="C:proton-transporting V-type ATPase, V0 domain"/>
    <property type="evidence" value="ECO:0007669"/>
    <property type="project" value="InterPro"/>
</dbReference>
<dbReference type="AlphaFoldDB" id="A0A1S6IN01"/>
<dbReference type="GO" id="GO:0046961">
    <property type="term" value="F:proton-transporting ATPase activity, rotational mechanism"/>
    <property type="evidence" value="ECO:0007669"/>
    <property type="project" value="InterPro"/>
</dbReference>
<feature type="transmembrane region" description="Helical" evidence="9">
    <location>
        <begin position="371"/>
        <end position="400"/>
    </location>
</feature>
<gene>
    <name evidence="10" type="ORF">BW727_100535</name>
</gene>
<keyword evidence="11" id="KW-1185">Reference proteome</keyword>
<feature type="transmembrane region" description="Helical" evidence="9">
    <location>
        <begin position="511"/>
        <end position="531"/>
    </location>
</feature>
<evidence type="ECO:0000256" key="6">
    <source>
        <dbReference type="ARBA" id="ARBA00023065"/>
    </source>
</evidence>
<accession>A0A1S6IN01</accession>
<feature type="transmembrane region" description="Helical" evidence="9">
    <location>
        <begin position="590"/>
        <end position="614"/>
    </location>
</feature>
<dbReference type="PANTHER" id="PTHR11629">
    <property type="entry name" value="VACUOLAR PROTON ATPASES"/>
    <property type="match status" value="1"/>
</dbReference>
<dbReference type="Proteomes" id="UP000188993">
    <property type="component" value="Chromosome"/>
</dbReference>
<evidence type="ECO:0000313" key="10">
    <source>
        <dbReference type="EMBL" id="AQS52928.1"/>
    </source>
</evidence>
<comment type="subcellular location">
    <subcellularLocation>
        <location evidence="1">Membrane</location>
        <topology evidence="1">Multi-pass membrane protein</topology>
    </subcellularLocation>
</comment>
<dbReference type="Pfam" id="PF01496">
    <property type="entry name" value="V_ATPase_I"/>
    <property type="match status" value="1"/>
</dbReference>
<feature type="transmembrane region" description="Helical" evidence="9">
    <location>
        <begin position="450"/>
        <end position="473"/>
    </location>
</feature>
<dbReference type="KEGG" id="jda:BW727_100535"/>
<keyword evidence="6" id="KW-0406">Ion transport</keyword>
<keyword evidence="3" id="KW-0813">Transport</keyword>
<evidence type="ECO:0000256" key="2">
    <source>
        <dbReference type="ARBA" id="ARBA00009904"/>
    </source>
</evidence>
<organism evidence="10 11">
    <name type="scientific">Jeotgalibaca dankookensis</name>
    <dbReference type="NCBI Taxonomy" id="708126"/>
    <lineage>
        <taxon>Bacteria</taxon>
        <taxon>Bacillati</taxon>
        <taxon>Bacillota</taxon>
        <taxon>Bacilli</taxon>
        <taxon>Lactobacillales</taxon>
        <taxon>Carnobacteriaceae</taxon>
        <taxon>Jeotgalibaca</taxon>
    </lineage>
</organism>
<evidence type="ECO:0000313" key="11">
    <source>
        <dbReference type="Proteomes" id="UP000188993"/>
    </source>
</evidence>
<name>A0A1S6IN01_9LACT</name>
<dbReference type="RefSeq" id="WP_062467696.1">
    <property type="nucleotide sequence ID" value="NZ_BBYN01000001.1"/>
</dbReference>
<evidence type="ECO:0000256" key="8">
    <source>
        <dbReference type="SAM" id="Coils"/>
    </source>
</evidence>
<evidence type="ECO:0000256" key="7">
    <source>
        <dbReference type="ARBA" id="ARBA00023136"/>
    </source>
</evidence>
<keyword evidence="7 9" id="KW-0472">Membrane</keyword>
<feature type="transmembrane region" description="Helical" evidence="9">
    <location>
        <begin position="485"/>
        <end position="505"/>
    </location>
</feature>
<evidence type="ECO:0000256" key="1">
    <source>
        <dbReference type="ARBA" id="ARBA00004141"/>
    </source>
</evidence>
<evidence type="ECO:0000256" key="5">
    <source>
        <dbReference type="ARBA" id="ARBA00022989"/>
    </source>
</evidence>
<keyword evidence="8" id="KW-0175">Coiled coil</keyword>